<dbReference type="RefSeq" id="WP_225874023.1">
    <property type="nucleotide sequence ID" value="NZ_AP023361.1"/>
</dbReference>
<evidence type="ECO:0000256" key="5">
    <source>
        <dbReference type="ARBA" id="ARBA00022777"/>
    </source>
</evidence>
<feature type="coiled-coil region" evidence="6">
    <location>
        <begin position="206"/>
        <end position="244"/>
    </location>
</feature>
<dbReference type="Pfam" id="PF00512">
    <property type="entry name" value="HisKA"/>
    <property type="match status" value="1"/>
</dbReference>
<keyword evidence="5 9" id="KW-0418">Kinase</keyword>
<dbReference type="SUPFAM" id="SSF55874">
    <property type="entry name" value="ATPase domain of HSP90 chaperone/DNA topoisomerase II/histidine kinase"/>
    <property type="match status" value="1"/>
</dbReference>
<dbReference type="PANTHER" id="PTHR42878:SF15">
    <property type="entry name" value="BACTERIOPHYTOCHROME"/>
    <property type="match status" value="1"/>
</dbReference>
<feature type="domain" description="Histidine kinase" evidence="8">
    <location>
        <begin position="251"/>
        <end position="486"/>
    </location>
</feature>
<evidence type="ECO:0000256" key="3">
    <source>
        <dbReference type="ARBA" id="ARBA00022553"/>
    </source>
</evidence>
<dbReference type="InterPro" id="IPR005467">
    <property type="entry name" value="His_kinase_dom"/>
</dbReference>
<organism evidence="9 10">
    <name type="scientific">Terrihabitans soli</name>
    <dbReference type="NCBI Taxonomy" id="708113"/>
    <lineage>
        <taxon>Bacteria</taxon>
        <taxon>Pseudomonadati</taxon>
        <taxon>Pseudomonadota</taxon>
        <taxon>Alphaproteobacteria</taxon>
        <taxon>Hyphomicrobiales</taxon>
        <taxon>Terrihabitans</taxon>
    </lineage>
</organism>
<dbReference type="EC" id="2.7.13.3" evidence="2"/>
<gene>
    <name evidence="9" type="ORF">IZ6_12600</name>
</gene>
<proteinExistence type="predicted"/>
<evidence type="ECO:0000313" key="9">
    <source>
        <dbReference type="EMBL" id="BCJ90525.1"/>
    </source>
</evidence>
<protein>
    <recommendedName>
        <fullName evidence="2">histidine kinase</fullName>
        <ecNumber evidence="2">2.7.13.3</ecNumber>
    </recommendedName>
</protein>
<keyword evidence="10" id="KW-1185">Reference proteome</keyword>
<dbReference type="PRINTS" id="PR00344">
    <property type="entry name" value="BCTRLSENSOR"/>
</dbReference>
<evidence type="ECO:0000256" key="6">
    <source>
        <dbReference type="SAM" id="Coils"/>
    </source>
</evidence>
<dbReference type="Gene3D" id="3.30.565.10">
    <property type="entry name" value="Histidine kinase-like ATPase, C-terminal domain"/>
    <property type="match status" value="1"/>
</dbReference>
<dbReference type="GO" id="GO:0030295">
    <property type="term" value="F:protein kinase activator activity"/>
    <property type="evidence" value="ECO:0007669"/>
    <property type="project" value="TreeGrafter"/>
</dbReference>
<keyword evidence="7" id="KW-0812">Transmembrane</keyword>
<comment type="catalytic activity">
    <reaction evidence="1">
        <text>ATP + protein L-histidine = ADP + protein N-phospho-L-histidine.</text>
        <dbReference type="EC" id="2.7.13.3"/>
    </reaction>
</comment>
<accession>A0A6S6QS34</accession>
<dbReference type="GO" id="GO:0000156">
    <property type="term" value="F:phosphorelay response regulator activity"/>
    <property type="evidence" value="ECO:0007669"/>
    <property type="project" value="TreeGrafter"/>
</dbReference>
<dbReference type="InterPro" id="IPR003594">
    <property type="entry name" value="HATPase_dom"/>
</dbReference>
<keyword evidence="6" id="KW-0175">Coiled coil</keyword>
<dbReference type="InterPro" id="IPR036097">
    <property type="entry name" value="HisK_dim/P_sf"/>
</dbReference>
<dbReference type="Gene3D" id="1.10.287.130">
    <property type="match status" value="1"/>
</dbReference>
<keyword evidence="7" id="KW-0472">Membrane</keyword>
<keyword evidence="3" id="KW-0597">Phosphoprotein</keyword>
<dbReference type="EMBL" id="AP023361">
    <property type="protein sequence ID" value="BCJ90525.1"/>
    <property type="molecule type" value="Genomic_DNA"/>
</dbReference>
<keyword evidence="4" id="KW-0808">Transferase</keyword>
<dbReference type="Pfam" id="PF05227">
    <property type="entry name" value="CHASE3"/>
    <property type="match status" value="1"/>
</dbReference>
<evidence type="ECO:0000256" key="7">
    <source>
        <dbReference type="SAM" id="Phobius"/>
    </source>
</evidence>
<dbReference type="InterPro" id="IPR003661">
    <property type="entry name" value="HisK_dim/P_dom"/>
</dbReference>
<evidence type="ECO:0000256" key="2">
    <source>
        <dbReference type="ARBA" id="ARBA00012438"/>
    </source>
</evidence>
<dbReference type="InterPro" id="IPR036890">
    <property type="entry name" value="HATPase_C_sf"/>
</dbReference>
<evidence type="ECO:0000256" key="4">
    <source>
        <dbReference type="ARBA" id="ARBA00022679"/>
    </source>
</evidence>
<evidence type="ECO:0000259" key="8">
    <source>
        <dbReference type="PROSITE" id="PS50109"/>
    </source>
</evidence>
<feature type="transmembrane region" description="Helical" evidence="7">
    <location>
        <begin position="182"/>
        <end position="207"/>
    </location>
</feature>
<dbReference type="SMART" id="SM00388">
    <property type="entry name" value="HisKA"/>
    <property type="match status" value="1"/>
</dbReference>
<dbReference type="InterPro" id="IPR050351">
    <property type="entry name" value="BphY/WalK/GraS-like"/>
</dbReference>
<dbReference type="GO" id="GO:0007234">
    <property type="term" value="P:osmosensory signaling via phosphorelay pathway"/>
    <property type="evidence" value="ECO:0007669"/>
    <property type="project" value="TreeGrafter"/>
</dbReference>
<feature type="transmembrane region" description="Helical" evidence="7">
    <location>
        <begin position="12"/>
        <end position="34"/>
    </location>
</feature>
<dbReference type="PANTHER" id="PTHR42878">
    <property type="entry name" value="TWO-COMPONENT HISTIDINE KINASE"/>
    <property type="match status" value="1"/>
</dbReference>
<dbReference type="Pfam" id="PF02518">
    <property type="entry name" value="HATPase_c"/>
    <property type="match status" value="1"/>
</dbReference>
<dbReference type="SMART" id="SM00387">
    <property type="entry name" value="HATPase_c"/>
    <property type="match status" value="1"/>
</dbReference>
<evidence type="ECO:0000256" key="1">
    <source>
        <dbReference type="ARBA" id="ARBA00000085"/>
    </source>
</evidence>
<dbReference type="GO" id="GO:0000155">
    <property type="term" value="F:phosphorelay sensor kinase activity"/>
    <property type="evidence" value="ECO:0007669"/>
    <property type="project" value="InterPro"/>
</dbReference>
<dbReference type="Proteomes" id="UP000515317">
    <property type="component" value="Chromosome"/>
</dbReference>
<reference evidence="9 10" key="1">
    <citation type="submission" date="2020-08" db="EMBL/GenBank/DDBJ databases">
        <title>Genome sequence of Rhizobiales bacterium strain IZ6.</title>
        <authorList>
            <person name="Nakai R."/>
            <person name="Naganuma T."/>
        </authorList>
    </citation>
    <scope>NUCLEOTIDE SEQUENCE [LARGE SCALE GENOMIC DNA]</scope>
    <source>
        <strain evidence="9 10">IZ6</strain>
    </source>
</reference>
<evidence type="ECO:0000313" key="10">
    <source>
        <dbReference type="Proteomes" id="UP000515317"/>
    </source>
</evidence>
<dbReference type="PROSITE" id="PS50109">
    <property type="entry name" value="HIS_KIN"/>
    <property type="match status" value="1"/>
</dbReference>
<dbReference type="InterPro" id="IPR007891">
    <property type="entry name" value="CHASE3"/>
</dbReference>
<dbReference type="KEGG" id="tso:IZ6_12600"/>
<dbReference type="CDD" id="cd19410">
    <property type="entry name" value="HK9-like_sensor"/>
    <property type="match status" value="1"/>
</dbReference>
<dbReference type="AlphaFoldDB" id="A0A6S6QS34"/>
<dbReference type="CDD" id="cd00082">
    <property type="entry name" value="HisKA"/>
    <property type="match status" value="1"/>
</dbReference>
<dbReference type="InterPro" id="IPR004358">
    <property type="entry name" value="Sig_transdc_His_kin-like_C"/>
</dbReference>
<dbReference type="SUPFAM" id="SSF47384">
    <property type="entry name" value="Homodimeric domain of signal transducing histidine kinase"/>
    <property type="match status" value="1"/>
</dbReference>
<name>A0A6S6QS34_9HYPH</name>
<keyword evidence="7" id="KW-1133">Transmembrane helix</keyword>
<sequence>MKRRQVFVRSTVALVAIGMLVLLGVVGTTIWLAAQSSRHFEAFSKARDVRIAAAELRSAMQSAETAQRGFIITGNQIYLAPYGTAKNRAGRQMTALNGLLSIKGEVPVSVQRLTVLVREKFEELDSVIQLKRERRDDEAVAVVRTNRGKALMDEANVFISGIILDTDEKLTRDAEQQRANIYWLRTISIAGAVVIVLVLGAAAFVAIRYTRDLQRARDEVTALNATLERRVEARTADLARANDEIRRFAHVVSHDLRAPLVNIMGFTSELEAGVRELQPLSDTSGSPSEPVLAQARIAVSEMPEAIKFIRSSSSKMDQLLSAILKLSREGRRALTAEKIDLAELAGMTAAAIRHQIDEAQGTISLALDVPAITSDRLSLEQVFGNLLDNAVKYRAKDRPLRIAIRAKLVPGDRVEIEIEDNGRGIAEQDHERVFELFRRSGMQDAPGEGVGLAHVRNVIRNLGGEIALRSILNQGTTFVITLPRQLGEGASA</sequence>